<accession>W8NUF8</accession>
<dbReference type="RefSeq" id="WP_042690844.1">
    <property type="nucleotide sequence ID" value="NZ_CP007264.1"/>
</dbReference>
<keyword evidence="1" id="KW-1133">Transmembrane helix</keyword>
<reference evidence="3 4" key="1">
    <citation type="submission" date="2014-02" db="EMBL/GenBank/DDBJ databases">
        <title>Genome Sequence of an Hyperthermophilic Archaeon, Thermococcus nautili 30-1, producing viral vesicles.</title>
        <authorList>
            <person name="Oberto J."/>
            <person name="Gaudin M."/>
            <person name="Cossu M."/>
            <person name="Gorlas A."/>
            <person name="Slesarev A."/>
            <person name="Marguet E."/>
            <person name="Forterre P."/>
        </authorList>
    </citation>
    <scope>NUCLEOTIDE SEQUENCE [LARGE SCALE GENOMIC DNA]</scope>
    <source>
        <strain evidence="3 4">30-1</strain>
    </source>
</reference>
<dbReference type="GeneID" id="24957537"/>
<dbReference type="InterPro" id="IPR013783">
    <property type="entry name" value="Ig-like_fold"/>
</dbReference>
<name>W8NUF8_9EURY</name>
<dbReference type="InterPro" id="IPR011635">
    <property type="entry name" value="CARDB"/>
</dbReference>
<keyword evidence="1" id="KW-0812">Transmembrane</keyword>
<dbReference type="Gene3D" id="2.60.40.10">
    <property type="entry name" value="Immunoglobulins"/>
    <property type="match status" value="2"/>
</dbReference>
<protein>
    <submittedName>
        <fullName evidence="3">Putative membrane protein, conserved</fullName>
    </submittedName>
</protein>
<organism evidence="3 4">
    <name type="scientific">Thermococcus nautili</name>
    <dbReference type="NCBI Taxonomy" id="195522"/>
    <lineage>
        <taxon>Archaea</taxon>
        <taxon>Methanobacteriati</taxon>
        <taxon>Methanobacteriota</taxon>
        <taxon>Thermococci</taxon>
        <taxon>Thermococcales</taxon>
        <taxon>Thermococcaceae</taxon>
        <taxon>Thermococcus</taxon>
    </lineage>
</organism>
<dbReference type="KEGG" id="tnu:BD01_1140"/>
<sequence length="644" mass="68891">MKRLVALLFILLLPLVGASTFTGYIGVSSTVGVGNYTVTVKDVSLDDGSLLLDVSTPNWSGMKKLPLGSVLSLGELNLTFEKVFLGSRSLVFLSAQFPYVLPGQNVTLGPYTIEVLSVGKDGVELKVTYGNESKTFKSSFKFENLVANVSGFLPVYSGYLKLNESFSFAGETVTFTGAKVENATSGFIETVFFSYDNTTYALPVGNESVIGPFLVKVDDLIGLNYTKVDVHFLGVSMNLTIVPNEVFSLAPGQTKTLGPYVFRYDYHLGNKLKVSLLNPCQVVLASTSLIVSNVSTLLYHKGLTVIPLSIDANGTAQFASFINPNELPSPDKVANVLVSLRDGNARQYLPTTLTVEVENTGNVALSNLTVKFVPGDVKVLSETEFFLKSLAPGEKKEFKLAVLPMKSGNVSAGRVTVTAMAPYELACGGYTLLKFSSNELTLNVKPTRVEYSLRVSAPANASLYRPVNLTVVVRNTGDETLPANLTLTVPPGVAMASSGNVFASGSRIVLPLYLPPGNESVVSFVLIPYTPGEKSFKIAVVSVPGVVNETGLSITVLSAGTEKENQTAPTTFTTTKTITERINSTVTITVTKTQTEIKTKTVTSTTTSSVPYTPLKTKLIWLVIGVVIGAGIIIAIAWYQARSS</sequence>
<dbReference type="OrthoDB" id="86238at2157"/>
<keyword evidence="1" id="KW-0472">Membrane</keyword>
<dbReference type="AlphaFoldDB" id="W8NUF8"/>
<feature type="domain" description="CARDB" evidence="2">
    <location>
        <begin position="342"/>
        <end position="414"/>
    </location>
</feature>
<proteinExistence type="predicted"/>
<dbReference type="STRING" id="195522.BD01_1140"/>
<keyword evidence="4" id="KW-1185">Reference proteome</keyword>
<dbReference type="Proteomes" id="UP000019434">
    <property type="component" value="Chromosome"/>
</dbReference>
<dbReference type="EMBL" id="CP007264">
    <property type="protein sequence ID" value="AHL22757.1"/>
    <property type="molecule type" value="Genomic_DNA"/>
</dbReference>
<feature type="transmembrane region" description="Helical" evidence="1">
    <location>
        <begin position="619"/>
        <end position="639"/>
    </location>
</feature>
<dbReference type="Pfam" id="PF07705">
    <property type="entry name" value="CARDB"/>
    <property type="match status" value="1"/>
</dbReference>
<evidence type="ECO:0000259" key="2">
    <source>
        <dbReference type="Pfam" id="PF07705"/>
    </source>
</evidence>
<dbReference type="HOGENOM" id="CLU_027397_0_0_2"/>
<gene>
    <name evidence="3" type="ORF">BD01_1140</name>
</gene>
<evidence type="ECO:0000313" key="4">
    <source>
        <dbReference type="Proteomes" id="UP000019434"/>
    </source>
</evidence>
<evidence type="ECO:0000256" key="1">
    <source>
        <dbReference type="SAM" id="Phobius"/>
    </source>
</evidence>
<dbReference type="eggNOG" id="arCOG03269">
    <property type="taxonomic scope" value="Archaea"/>
</dbReference>
<evidence type="ECO:0000313" key="3">
    <source>
        <dbReference type="EMBL" id="AHL22757.1"/>
    </source>
</evidence>